<accession>A0ABT4V988</accession>
<comment type="caution">
    <text evidence="2">The sequence shown here is derived from an EMBL/GenBank/DDBJ whole genome shotgun (WGS) entry which is preliminary data.</text>
</comment>
<reference evidence="2 3" key="1">
    <citation type="submission" date="2022-11" db="EMBL/GenBank/DDBJ databases">
        <title>Draft genome sequence of Saccharopolyspora sp. WRP15-2 isolated from rhizosphere soils of wild rice in Thailand.</title>
        <authorList>
            <person name="Duangmal K."/>
            <person name="Kammanee S."/>
            <person name="Muangham S."/>
        </authorList>
    </citation>
    <scope>NUCLEOTIDE SEQUENCE [LARGE SCALE GENOMIC DNA]</scope>
    <source>
        <strain evidence="2 3">WRP15-2</strain>
    </source>
</reference>
<dbReference type="Proteomes" id="UP001210380">
    <property type="component" value="Unassembled WGS sequence"/>
</dbReference>
<sequence length="75" mass="7990">MKRRGTTVEPTGRRWGPAATALVLVALGVVLAVENRALVEIRLLVPVVTLPLWTALAVLLVIGVVIGLLVGRSRK</sequence>
<dbReference type="RefSeq" id="WP_270953712.1">
    <property type="nucleotide sequence ID" value="NZ_JAQGLA010000103.1"/>
</dbReference>
<evidence type="ECO:0000313" key="3">
    <source>
        <dbReference type="Proteomes" id="UP001210380"/>
    </source>
</evidence>
<protein>
    <submittedName>
        <fullName evidence="2">LapA family protein</fullName>
    </submittedName>
</protein>
<organism evidence="2 3">
    <name type="scientific">Saccharopolyspora oryzae</name>
    <dbReference type="NCBI Taxonomy" id="2997343"/>
    <lineage>
        <taxon>Bacteria</taxon>
        <taxon>Bacillati</taxon>
        <taxon>Actinomycetota</taxon>
        <taxon>Actinomycetes</taxon>
        <taxon>Pseudonocardiales</taxon>
        <taxon>Pseudonocardiaceae</taxon>
        <taxon>Saccharopolyspora</taxon>
    </lineage>
</organism>
<proteinExistence type="predicted"/>
<keyword evidence="1" id="KW-0812">Transmembrane</keyword>
<evidence type="ECO:0000256" key="1">
    <source>
        <dbReference type="SAM" id="Phobius"/>
    </source>
</evidence>
<name>A0ABT4V988_9PSEU</name>
<dbReference type="EMBL" id="JAQGLA010000103">
    <property type="protein sequence ID" value="MDA3630503.1"/>
    <property type="molecule type" value="Genomic_DNA"/>
</dbReference>
<keyword evidence="3" id="KW-1185">Reference proteome</keyword>
<gene>
    <name evidence="2" type="ORF">OU415_34095</name>
</gene>
<evidence type="ECO:0000313" key="2">
    <source>
        <dbReference type="EMBL" id="MDA3630503.1"/>
    </source>
</evidence>
<feature type="transmembrane region" description="Helical" evidence="1">
    <location>
        <begin position="48"/>
        <end position="70"/>
    </location>
</feature>
<keyword evidence="1" id="KW-0472">Membrane</keyword>
<keyword evidence="1" id="KW-1133">Transmembrane helix</keyword>